<accession>A0AAC9WF49</accession>
<reference evidence="1 2" key="1">
    <citation type="submission" date="2017-03" db="EMBL/GenBank/DDBJ databases">
        <title>Complete sequence of Clostridium formicaceticum DSM 92.</title>
        <authorList>
            <person name="Poehlein A."/>
            <person name="Karl M."/>
            <person name="Bengelsdorf F.R."/>
            <person name="Duerre P."/>
            <person name="Daniel R."/>
        </authorList>
    </citation>
    <scope>NUCLEOTIDE SEQUENCE [LARGE SCALE GENOMIC DNA]</scope>
    <source>
        <strain evidence="1 2">DSM 92</strain>
    </source>
</reference>
<dbReference type="AlphaFoldDB" id="A0AAC9WF49"/>
<dbReference type="InterPro" id="IPR012460">
    <property type="entry name" value="DUF1667"/>
</dbReference>
<name>A0AAC9WF49_9CLOT</name>
<dbReference type="RefSeq" id="WP_236905050.1">
    <property type="nucleotide sequence ID" value="NZ_CP017603.1"/>
</dbReference>
<organism evidence="1 2">
    <name type="scientific">Clostridium formicaceticum</name>
    <dbReference type="NCBI Taxonomy" id="1497"/>
    <lineage>
        <taxon>Bacteria</taxon>
        <taxon>Bacillati</taxon>
        <taxon>Bacillota</taxon>
        <taxon>Clostridia</taxon>
        <taxon>Eubacteriales</taxon>
        <taxon>Clostridiaceae</taxon>
        <taxon>Clostridium</taxon>
    </lineage>
</organism>
<dbReference type="PANTHER" id="PTHR39450:SF1">
    <property type="entry name" value="DUF1667 DOMAIN-CONTAINING PROTEIN"/>
    <property type="match status" value="1"/>
</dbReference>
<dbReference type="EMBL" id="CP020559">
    <property type="protein sequence ID" value="ARE86338.1"/>
    <property type="molecule type" value="Genomic_DNA"/>
</dbReference>
<dbReference type="Proteomes" id="UP000192478">
    <property type="component" value="Chromosome"/>
</dbReference>
<evidence type="ECO:0000313" key="2">
    <source>
        <dbReference type="Proteomes" id="UP000192478"/>
    </source>
</evidence>
<protein>
    <recommendedName>
        <fullName evidence="3">Molybdopterin oxidoreductase</fullName>
    </recommendedName>
</protein>
<evidence type="ECO:0008006" key="3">
    <source>
        <dbReference type="Google" id="ProtNLM"/>
    </source>
</evidence>
<sequence>MEIKNMTCIVCPFGCKLQVRPLDVDGMEFDIKGNKCPKGLDYAVKELRNPTRVITSTVKIKYAHLNRLPVRTSEAIAKNLMFKCMKKLDFVEVKSPVKAGDVIIRDILGTGINIIATRSM</sequence>
<evidence type="ECO:0000313" key="1">
    <source>
        <dbReference type="EMBL" id="ARE86338.1"/>
    </source>
</evidence>
<proteinExistence type="predicted"/>
<dbReference type="PANTHER" id="PTHR39450">
    <property type="entry name" value="MOLYBDOPTERIN OXIDOREDUCTASE, 4FE-4S CLUSTER-BINDING SUBUNIT"/>
    <property type="match status" value="1"/>
</dbReference>
<gene>
    <name evidence="1" type="ORF">CLFO_06600</name>
</gene>
<dbReference type="Gene3D" id="3.10.530.10">
    <property type="entry name" value="CPE0013-like"/>
    <property type="match status" value="1"/>
</dbReference>
<dbReference type="InterPro" id="IPR036593">
    <property type="entry name" value="CPE0013-like_sf"/>
</dbReference>
<dbReference type="Pfam" id="PF07892">
    <property type="entry name" value="DUF1667"/>
    <property type="match status" value="1"/>
</dbReference>
<dbReference type="SUPFAM" id="SSF160148">
    <property type="entry name" value="CPE0013-like"/>
    <property type="match status" value="1"/>
</dbReference>